<proteinExistence type="predicted"/>
<evidence type="ECO:0000313" key="5">
    <source>
        <dbReference type="WBParaSite" id="BXY_1383900.1"/>
    </source>
</evidence>
<protein>
    <submittedName>
        <fullName evidence="1">(pine wood nematode) hypothetical protein</fullName>
    </submittedName>
</protein>
<evidence type="ECO:0000313" key="4">
    <source>
        <dbReference type="Proteomes" id="UP000659654"/>
    </source>
</evidence>
<dbReference type="WBParaSite" id="BXY_1383900.1">
    <property type="protein sequence ID" value="BXY_1383900.1"/>
    <property type="gene ID" value="BXY_1383900"/>
</dbReference>
<dbReference type="Proteomes" id="UP000095284">
    <property type="component" value="Unplaced"/>
</dbReference>
<dbReference type="Proteomes" id="UP000659654">
    <property type="component" value="Unassembled WGS sequence"/>
</dbReference>
<dbReference type="EMBL" id="CAJFCV020000006">
    <property type="protein sequence ID" value="CAG9129450.1"/>
    <property type="molecule type" value="Genomic_DNA"/>
</dbReference>
<evidence type="ECO:0000313" key="1">
    <source>
        <dbReference type="EMBL" id="CAD5233967.1"/>
    </source>
</evidence>
<organism evidence="3 5">
    <name type="scientific">Bursaphelenchus xylophilus</name>
    <name type="common">Pinewood nematode worm</name>
    <name type="synonym">Aphelenchoides xylophilus</name>
    <dbReference type="NCBI Taxonomy" id="6326"/>
    <lineage>
        <taxon>Eukaryota</taxon>
        <taxon>Metazoa</taxon>
        <taxon>Ecdysozoa</taxon>
        <taxon>Nematoda</taxon>
        <taxon>Chromadorea</taxon>
        <taxon>Rhabditida</taxon>
        <taxon>Tylenchina</taxon>
        <taxon>Tylenchomorpha</taxon>
        <taxon>Aphelenchoidea</taxon>
        <taxon>Aphelenchoididae</taxon>
        <taxon>Bursaphelenchus</taxon>
    </lineage>
</organism>
<evidence type="ECO:0000313" key="2">
    <source>
        <dbReference type="EMBL" id="CAG9129450.1"/>
    </source>
</evidence>
<name>A0A1I7SLA7_BURXY</name>
<accession>A0A1I7SLA7</accession>
<keyword evidence="4" id="KW-1185">Reference proteome</keyword>
<sequence length="306" mass="32999">MDRFNGEMSRSQSPPCQAAFGVLKVQYLHSAKAILFFPRKVNFLLRKLVVATNVAATSNPNFRFVAEEKKENSKCRCNPISQEGDRGENEFVACNVHFRLIRTELSVAQEKITRSPAVKPPFPAKAGLIGPTGPLVQYPVAWEDSGGRDDALIGINVAGRRRKKRNVIRSVMEIGVPGEAGLNATDRVEGVWNNGTESVRAPESVAPALTASVVAATTTPVQPKVRTAPGNQFPLAVNGRAGLVSLIVSLHATTDAISHNILGWEFVNGPVNVLEMGFNAMSSTAEEHLLNAKAVDWIPEGILATL</sequence>
<dbReference type="Proteomes" id="UP000582659">
    <property type="component" value="Unassembled WGS sequence"/>
</dbReference>
<reference evidence="5" key="1">
    <citation type="submission" date="2016-11" db="UniProtKB">
        <authorList>
            <consortium name="WormBaseParasite"/>
        </authorList>
    </citation>
    <scope>IDENTIFICATION</scope>
</reference>
<gene>
    <name evidence="1" type="ORF">BXYJ_LOCUS14058</name>
</gene>
<evidence type="ECO:0000313" key="3">
    <source>
        <dbReference type="Proteomes" id="UP000095284"/>
    </source>
</evidence>
<dbReference type="EMBL" id="CAJFDI010000006">
    <property type="protein sequence ID" value="CAD5233967.1"/>
    <property type="molecule type" value="Genomic_DNA"/>
</dbReference>
<reference evidence="2" key="2">
    <citation type="submission" date="2020-08" db="EMBL/GenBank/DDBJ databases">
        <authorList>
            <person name="Kikuchi T."/>
        </authorList>
    </citation>
    <scope>NUCLEOTIDE SEQUENCE</scope>
    <source>
        <strain evidence="1">Ka4C1</strain>
    </source>
</reference>
<dbReference type="AlphaFoldDB" id="A0A1I7SLA7"/>